<keyword evidence="2" id="KW-0548">Nucleotidyltransferase</keyword>
<dbReference type="GO" id="GO:0003964">
    <property type="term" value="F:RNA-directed DNA polymerase activity"/>
    <property type="evidence" value="ECO:0007669"/>
    <property type="project" value="UniProtKB-KW"/>
</dbReference>
<keyword evidence="2" id="KW-0695">RNA-directed DNA polymerase</keyword>
<proteinExistence type="predicted"/>
<feature type="domain" description="Reverse transcriptase" evidence="1">
    <location>
        <begin position="5"/>
        <end position="145"/>
    </location>
</feature>
<sequence>MHLHRIISKHLDPLQFAYKANRSKEDVILHIINNSYAHLDKRKACVRLMLYDFSSAFNMIQAHLLYDKMIKMSLPPALVLWVTDCLTSRQQYVRLGPTVYSVTIITNTSAAQGTVLSPFFFCIYTSDYETTTNKCIDKYAGDTVLTGRPDH</sequence>
<dbReference type="EMBL" id="BMAT01004541">
    <property type="protein sequence ID" value="GFR75298.1"/>
    <property type="molecule type" value="Genomic_DNA"/>
</dbReference>
<organism evidence="2 3">
    <name type="scientific">Elysia marginata</name>
    <dbReference type="NCBI Taxonomy" id="1093978"/>
    <lineage>
        <taxon>Eukaryota</taxon>
        <taxon>Metazoa</taxon>
        <taxon>Spiralia</taxon>
        <taxon>Lophotrochozoa</taxon>
        <taxon>Mollusca</taxon>
        <taxon>Gastropoda</taxon>
        <taxon>Heterobranchia</taxon>
        <taxon>Euthyneura</taxon>
        <taxon>Panpulmonata</taxon>
        <taxon>Sacoglossa</taxon>
        <taxon>Placobranchoidea</taxon>
        <taxon>Plakobranchidae</taxon>
        <taxon>Elysia</taxon>
    </lineage>
</organism>
<reference evidence="2 3" key="1">
    <citation type="journal article" date="2021" name="Elife">
        <title>Chloroplast acquisition without the gene transfer in kleptoplastic sea slugs, Plakobranchus ocellatus.</title>
        <authorList>
            <person name="Maeda T."/>
            <person name="Takahashi S."/>
            <person name="Yoshida T."/>
            <person name="Shimamura S."/>
            <person name="Takaki Y."/>
            <person name="Nagai Y."/>
            <person name="Toyoda A."/>
            <person name="Suzuki Y."/>
            <person name="Arimoto A."/>
            <person name="Ishii H."/>
            <person name="Satoh N."/>
            <person name="Nishiyama T."/>
            <person name="Hasebe M."/>
            <person name="Maruyama T."/>
            <person name="Minagawa J."/>
            <person name="Obokata J."/>
            <person name="Shigenobu S."/>
        </authorList>
    </citation>
    <scope>NUCLEOTIDE SEQUENCE [LARGE SCALE GENOMIC DNA]</scope>
</reference>
<dbReference type="InterPro" id="IPR000477">
    <property type="entry name" value="RT_dom"/>
</dbReference>
<keyword evidence="2" id="KW-0808">Transferase</keyword>
<dbReference type="Pfam" id="PF00078">
    <property type="entry name" value="RVT_1"/>
    <property type="match status" value="1"/>
</dbReference>
<name>A0AAV4FPP5_9GAST</name>
<dbReference type="Proteomes" id="UP000762676">
    <property type="component" value="Unassembled WGS sequence"/>
</dbReference>
<keyword evidence="3" id="KW-1185">Reference proteome</keyword>
<evidence type="ECO:0000313" key="3">
    <source>
        <dbReference type="Proteomes" id="UP000762676"/>
    </source>
</evidence>
<evidence type="ECO:0000313" key="2">
    <source>
        <dbReference type="EMBL" id="GFR75298.1"/>
    </source>
</evidence>
<protein>
    <submittedName>
        <fullName evidence="2">Reverse transcriptase-like protein</fullName>
    </submittedName>
</protein>
<gene>
    <name evidence="2" type="ORF">ElyMa_002184200</name>
</gene>
<dbReference type="PANTHER" id="PTHR33332">
    <property type="entry name" value="REVERSE TRANSCRIPTASE DOMAIN-CONTAINING PROTEIN"/>
    <property type="match status" value="1"/>
</dbReference>
<comment type="caution">
    <text evidence="2">The sequence shown here is derived from an EMBL/GenBank/DDBJ whole genome shotgun (WGS) entry which is preliminary data.</text>
</comment>
<evidence type="ECO:0000259" key="1">
    <source>
        <dbReference type="Pfam" id="PF00078"/>
    </source>
</evidence>
<dbReference type="AlphaFoldDB" id="A0AAV4FPP5"/>
<accession>A0AAV4FPP5</accession>